<dbReference type="Pfam" id="PF01641">
    <property type="entry name" value="SelR"/>
    <property type="match status" value="1"/>
</dbReference>
<sequence>MKIRLHIWIFLLLAMTSNAEQPQPPIKTNPLTPEEARVILNKGTEQAFSGKYYKFGDKGVYTCKHCDAILFRSSDKFDSECGWPSFDNDIPGAVKKTPDADGRRTEIVCNRCGGHLGHVFHGERFTEKNTRYCVNSISLNFVPSSKMKVEKAYFAAGCFWGVEYYLERAKGVVATTVGYMGGMTKNPTYRQVSAGGTGHIETVEVVYDPLQTDFESLARLFFEIHDPTQTDRQGPDIGEQYRGAIFYLNDGQKNTAEKLIRLLRNKGLNVVTKLEAAPTFWKAEDYHQQYYDNNGKQPYCHAYTKRF</sequence>
<evidence type="ECO:0000256" key="3">
    <source>
        <dbReference type="ARBA" id="ARBA00024679"/>
    </source>
</evidence>
<feature type="domain" description="MsrB" evidence="9">
    <location>
        <begin position="24"/>
        <end position="144"/>
    </location>
</feature>
<dbReference type="SUPFAM" id="SSF55068">
    <property type="entry name" value="Peptide methionine sulfoxide reductase"/>
    <property type="match status" value="1"/>
</dbReference>
<keyword evidence="1 7" id="KW-0560">Oxidoreductase</keyword>
<dbReference type="Gene3D" id="3.30.1060.10">
    <property type="entry name" value="Peptide methionine sulphoxide reductase MsrA"/>
    <property type="match status" value="1"/>
</dbReference>
<dbReference type="NCBIfam" id="TIGR00401">
    <property type="entry name" value="msrA"/>
    <property type="match status" value="1"/>
</dbReference>
<evidence type="ECO:0000256" key="4">
    <source>
        <dbReference type="ARBA" id="ARBA00047806"/>
    </source>
</evidence>
<dbReference type="InterPro" id="IPR036509">
    <property type="entry name" value="Met_Sox_Rdtase_MsrA_sf"/>
</dbReference>
<dbReference type="OrthoDB" id="4174719at2"/>
<evidence type="ECO:0000256" key="8">
    <source>
        <dbReference type="SAM" id="SignalP"/>
    </source>
</evidence>
<evidence type="ECO:0000256" key="6">
    <source>
        <dbReference type="ARBA" id="ARBA00048782"/>
    </source>
</evidence>
<dbReference type="NCBIfam" id="TIGR00357">
    <property type="entry name" value="peptide-methionine (R)-S-oxide reductase MsrB"/>
    <property type="match status" value="1"/>
</dbReference>
<proteinExistence type="inferred from homology"/>
<feature type="chain" id="PRO_5015971058" description="Peptide methionine sulfoxide reductase MsrA" evidence="8">
    <location>
        <begin position="20"/>
        <end position="307"/>
    </location>
</feature>
<dbReference type="NCBIfam" id="NF004036">
    <property type="entry name" value="PRK05508.1"/>
    <property type="match status" value="1"/>
</dbReference>
<keyword evidence="2" id="KW-0511">Multifunctional enzyme</keyword>
<dbReference type="InterPro" id="IPR011057">
    <property type="entry name" value="Mss4-like_sf"/>
</dbReference>
<comment type="catalytic activity">
    <reaction evidence="6 7">
        <text>[thioredoxin]-disulfide + L-methionine + H2O = L-methionine (S)-S-oxide + [thioredoxin]-dithiol</text>
        <dbReference type="Rhea" id="RHEA:19993"/>
        <dbReference type="Rhea" id="RHEA-COMP:10698"/>
        <dbReference type="Rhea" id="RHEA-COMP:10700"/>
        <dbReference type="ChEBI" id="CHEBI:15377"/>
        <dbReference type="ChEBI" id="CHEBI:29950"/>
        <dbReference type="ChEBI" id="CHEBI:50058"/>
        <dbReference type="ChEBI" id="CHEBI:57844"/>
        <dbReference type="ChEBI" id="CHEBI:58772"/>
        <dbReference type="EC" id="1.8.4.11"/>
    </reaction>
</comment>
<evidence type="ECO:0000256" key="7">
    <source>
        <dbReference type="HAMAP-Rule" id="MF_01401"/>
    </source>
</evidence>
<dbReference type="SUPFAM" id="SSF51316">
    <property type="entry name" value="Mss4-like"/>
    <property type="match status" value="1"/>
</dbReference>
<dbReference type="InterPro" id="IPR002579">
    <property type="entry name" value="Met_Sox_Rdtase_MsrB_dom"/>
</dbReference>
<organism evidence="10 11">
    <name type="scientific">Ereboglobus luteus</name>
    <dbReference type="NCBI Taxonomy" id="1796921"/>
    <lineage>
        <taxon>Bacteria</taxon>
        <taxon>Pseudomonadati</taxon>
        <taxon>Verrucomicrobiota</taxon>
        <taxon>Opitutia</taxon>
        <taxon>Opitutales</taxon>
        <taxon>Opitutaceae</taxon>
        <taxon>Ereboglobus</taxon>
    </lineage>
</organism>
<evidence type="ECO:0000313" key="10">
    <source>
        <dbReference type="EMBL" id="AWI10348.1"/>
    </source>
</evidence>
<keyword evidence="11" id="KW-1185">Reference proteome</keyword>
<feature type="active site" evidence="7">
    <location>
        <position position="158"/>
    </location>
</feature>
<dbReference type="EMBL" id="CP023004">
    <property type="protein sequence ID" value="AWI10348.1"/>
    <property type="molecule type" value="Genomic_DNA"/>
</dbReference>
<dbReference type="KEGG" id="elut:CKA38_14750"/>
<keyword evidence="8" id="KW-0732">Signal</keyword>
<evidence type="ECO:0000256" key="1">
    <source>
        <dbReference type="ARBA" id="ARBA00023002"/>
    </source>
</evidence>
<protein>
    <recommendedName>
        <fullName evidence="7">Peptide methionine sulfoxide reductase MsrA</fullName>
        <shortName evidence="7">Protein-methionine-S-oxide reductase</shortName>
        <ecNumber evidence="7">1.8.4.11</ecNumber>
    </recommendedName>
    <alternativeName>
        <fullName evidence="7">Peptide-methionine (S)-S-oxide reductase</fullName>
        <shortName evidence="7">Peptide Met(O) reductase</shortName>
    </alternativeName>
</protein>
<comment type="catalytic activity">
    <reaction evidence="5">
        <text>L-methionyl-[protein] + [thioredoxin]-disulfide + H2O = L-methionyl-(R)-S-oxide-[protein] + [thioredoxin]-dithiol</text>
        <dbReference type="Rhea" id="RHEA:24164"/>
        <dbReference type="Rhea" id="RHEA-COMP:10698"/>
        <dbReference type="Rhea" id="RHEA-COMP:10700"/>
        <dbReference type="Rhea" id="RHEA-COMP:12313"/>
        <dbReference type="Rhea" id="RHEA-COMP:12314"/>
        <dbReference type="ChEBI" id="CHEBI:15377"/>
        <dbReference type="ChEBI" id="CHEBI:16044"/>
        <dbReference type="ChEBI" id="CHEBI:29950"/>
        <dbReference type="ChEBI" id="CHEBI:45764"/>
        <dbReference type="ChEBI" id="CHEBI:50058"/>
        <dbReference type="EC" id="1.8.4.12"/>
    </reaction>
</comment>
<evidence type="ECO:0000256" key="2">
    <source>
        <dbReference type="ARBA" id="ARBA00023268"/>
    </source>
</evidence>
<name>A0A2U8E5Y9_9BACT</name>
<dbReference type="Proteomes" id="UP000244896">
    <property type="component" value="Chromosome"/>
</dbReference>
<dbReference type="Pfam" id="PF01625">
    <property type="entry name" value="PMSR"/>
    <property type="match status" value="1"/>
</dbReference>
<comment type="similarity">
    <text evidence="7">Belongs to the MsrA Met sulfoxide reductase family.</text>
</comment>
<dbReference type="AlphaFoldDB" id="A0A2U8E5Y9"/>
<gene>
    <name evidence="7" type="primary">msrA</name>
    <name evidence="10" type="ORF">CKA38_14750</name>
</gene>
<dbReference type="GO" id="GO:0008113">
    <property type="term" value="F:peptide-methionine (S)-S-oxide reductase activity"/>
    <property type="evidence" value="ECO:0007669"/>
    <property type="project" value="UniProtKB-UniRule"/>
</dbReference>
<dbReference type="PANTHER" id="PTHR43774:SF1">
    <property type="entry name" value="PEPTIDE METHIONINE SULFOXIDE REDUCTASE MSRA 2"/>
    <property type="match status" value="1"/>
</dbReference>
<evidence type="ECO:0000259" key="9">
    <source>
        <dbReference type="PROSITE" id="PS51790"/>
    </source>
</evidence>
<dbReference type="GO" id="GO:0033744">
    <property type="term" value="F:L-methionine:thioredoxin-disulfide S-oxidoreductase activity"/>
    <property type="evidence" value="ECO:0007669"/>
    <property type="project" value="RHEA"/>
</dbReference>
<dbReference type="Gene3D" id="2.170.150.20">
    <property type="entry name" value="Peptide methionine sulfoxide reductase"/>
    <property type="match status" value="1"/>
</dbReference>
<reference evidence="10 11" key="1">
    <citation type="journal article" date="2018" name="Syst. Appl. Microbiol.">
        <title>Ereboglobus luteus gen. nov. sp. nov. from cockroach guts, and new insights into the oxygen relationship of the genera Opitutus and Didymococcus (Verrucomicrobia: Opitutaceae).</title>
        <authorList>
            <person name="Tegtmeier D."/>
            <person name="Belitz A."/>
            <person name="Radek R."/>
            <person name="Heimerl T."/>
            <person name="Brune A."/>
        </authorList>
    </citation>
    <scope>NUCLEOTIDE SEQUENCE [LARGE SCALE GENOMIC DNA]</scope>
    <source>
        <strain evidence="10 11">Ho45</strain>
    </source>
</reference>
<dbReference type="PANTHER" id="PTHR43774">
    <property type="entry name" value="PEPTIDE METHIONINE SULFOXIDE REDUCTASE"/>
    <property type="match status" value="1"/>
</dbReference>
<dbReference type="GO" id="GO:0033743">
    <property type="term" value="F:peptide-methionine (R)-S-oxide reductase activity"/>
    <property type="evidence" value="ECO:0007669"/>
    <property type="project" value="UniProtKB-EC"/>
</dbReference>
<feature type="signal peptide" evidence="8">
    <location>
        <begin position="1"/>
        <end position="19"/>
    </location>
</feature>
<dbReference type="NCBIfam" id="NF004042">
    <property type="entry name" value="PRK05550.1"/>
    <property type="match status" value="1"/>
</dbReference>
<evidence type="ECO:0000313" key="11">
    <source>
        <dbReference type="Proteomes" id="UP000244896"/>
    </source>
</evidence>
<dbReference type="EC" id="1.8.4.11" evidence="7"/>
<dbReference type="RefSeq" id="WP_108826250.1">
    <property type="nucleotide sequence ID" value="NZ_CP023004.1"/>
</dbReference>
<comment type="catalytic activity">
    <reaction evidence="4 7">
        <text>L-methionyl-[protein] + [thioredoxin]-disulfide + H2O = L-methionyl-(S)-S-oxide-[protein] + [thioredoxin]-dithiol</text>
        <dbReference type="Rhea" id="RHEA:14217"/>
        <dbReference type="Rhea" id="RHEA-COMP:10698"/>
        <dbReference type="Rhea" id="RHEA-COMP:10700"/>
        <dbReference type="Rhea" id="RHEA-COMP:12313"/>
        <dbReference type="Rhea" id="RHEA-COMP:12315"/>
        <dbReference type="ChEBI" id="CHEBI:15377"/>
        <dbReference type="ChEBI" id="CHEBI:16044"/>
        <dbReference type="ChEBI" id="CHEBI:29950"/>
        <dbReference type="ChEBI" id="CHEBI:44120"/>
        <dbReference type="ChEBI" id="CHEBI:50058"/>
        <dbReference type="EC" id="1.8.4.11"/>
    </reaction>
</comment>
<comment type="function">
    <text evidence="3 7">Has an important function as a repair enzyme for proteins that have been inactivated by oxidation. Catalyzes the reversible oxidation-reduction of methionine sulfoxide in proteins to methionine.</text>
</comment>
<accession>A0A2U8E5Y9</accession>
<dbReference type="HAMAP" id="MF_01401">
    <property type="entry name" value="MsrA"/>
    <property type="match status" value="1"/>
</dbReference>
<evidence type="ECO:0000256" key="5">
    <source>
        <dbReference type="ARBA" id="ARBA00048488"/>
    </source>
</evidence>
<dbReference type="PROSITE" id="PS51790">
    <property type="entry name" value="MSRB"/>
    <property type="match status" value="1"/>
</dbReference>
<dbReference type="InterPro" id="IPR002569">
    <property type="entry name" value="Met_Sox_Rdtase_MsrA_dom"/>
</dbReference>